<evidence type="ECO:0000313" key="4">
    <source>
        <dbReference type="Proteomes" id="UP000824988"/>
    </source>
</evidence>
<dbReference type="Pfam" id="PF04984">
    <property type="entry name" value="Phage_sheath_1"/>
    <property type="match status" value="1"/>
</dbReference>
<name>A0A8D4VKZ7_9GAMM</name>
<reference evidence="3" key="1">
    <citation type="submission" date="2019-06" db="EMBL/GenBank/DDBJ databases">
        <title>Complete genome sequence of Methylogaea oryzae strain JCM16910.</title>
        <authorList>
            <person name="Asakawa S."/>
        </authorList>
    </citation>
    <scope>NUCLEOTIDE SEQUENCE</scope>
    <source>
        <strain evidence="3">E10</strain>
    </source>
</reference>
<feature type="domain" description="Tail sheath protein subtilisin-like" evidence="2">
    <location>
        <begin position="214"/>
        <end position="372"/>
    </location>
</feature>
<dbReference type="PIRSF" id="PIRSF007349">
    <property type="entry name" value="Tsp_L"/>
    <property type="match status" value="1"/>
</dbReference>
<proteinExistence type="inferred from homology"/>
<dbReference type="RefSeq" id="WP_221048008.1">
    <property type="nucleotide sequence ID" value="NZ_AP019782.1"/>
</dbReference>
<protein>
    <submittedName>
        <fullName evidence="3">Tail sheath protein</fullName>
    </submittedName>
</protein>
<sequence length="495" mass="53408">MAEAIAPVIAFNEVPDQLRIPGVWIEFDARLAGQSVFAAKACIIGQRLSTGTVAAGQPVRVSANGAATDALFGRGSMLAEMVKAAKTARPWLEIWAIGLDDNPAGVAAKKKLAITGPATEAGTLNVYIGFYRVQIAVAAADTADTVAARLAAAINLLTTCPMTAAVNGTNANEVDLTCRWKGETGNDIDVRVNYYSSDKTPAGLSLTITSPVSGSGNPDITPAIDAMGDDWYSWLACAYTDGANMAKFEAELGSRFGPMRAIGGRLFTAVAGTHAAIGTFGNAHNSPHITCMGAGKSPTPPWIWAAAYMAEAGHSLGIDPARQLRGRVLQVAAPAKSDRWDNTQRNELLYDGIATSTVDADGTVRIEAEISMYQTNAGGLGDDAWLFINRPETLERIRLEQRHYFTQRYPDWKLADDDYDVPPGQPIMQPKKAVAELIFLYRTVFMPRGWCQDLEGYKQTLLAAVHPTNRDRLDVYDSPKLINNMRLLAAHTEFR</sequence>
<evidence type="ECO:0000256" key="1">
    <source>
        <dbReference type="ARBA" id="ARBA00008005"/>
    </source>
</evidence>
<dbReference type="AlphaFoldDB" id="A0A8D4VKZ7"/>
<gene>
    <name evidence="3" type="primary">gpL</name>
    <name evidence="3" type="ORF">MoryE10_03010</name>
</gene>
<dbReference type="EMBL" id="AP019782">
    <property type="protein sequence ID" value="BBL69695.1"/>
    <property type="molecule type" value="Genomic_DNA"/>
</dbReference>
<dbReference type="Proteomes" id="UP000824988">
    <property type="component" value="Chromosome"/>
</dbReference>
<organism evidence="3 4">
    <name type="scientific">Methylogaea oryzae</name>
    <dbReference type="NCBI Taxonomy" id="1295382"/>
    <lineage>
        <taxon>Bacteria</taxon>
        <taxon>Pseudomonadati</taxon>
        <taxon>Pseudomonadota</taxon>
        <taxon>Gammaproteobacteria</taxon>
        <taxon>Methylococcales</taxon>
        <taxon>Methylococcaceae</taxon>
        <taxon>Methylogaea</taxon>
    </lineage>
</organism>
<dbReference type="InterPro" id="IPR007067">
    <property type="entry name" value="Tail_sheath"/>
</dbReference>
<dbReference type="InterPro" id="IPR035089">
    <property type="entry name" value="Phage_sheath_subtilisin"/>
</dbReference>
<evidence type="ECO:0000259" key="2">
    <source>
        <dbReference type="Pfam" id="PF04984"/>
    </source>
</evidence>
<accession>A0A8D4VKZ7</accession>
<comment type="similarity">
    <text evidence="1">Belongs to the myoviridae tail sheath protein family.</text>
</comment>
<keyword evidence="4" id="KW-1185">Reference proteome</keyword>
<dbReference type="KEGG" id="moz:MoryE10_03010"/>
<evidence type="ECO:0000313" key="3">
    <source>
        <dbReference type="EMBL" id="BBL69695.1"/>
    </source>
</evidence>